<evidence type="ECO:0000256" key="6">
    <source>
        <dbReference type="ARBA" id="ARBA00023136"/>
    </source>
</evidence>
<dbReference type="OrthoDB" id="9807097at2"/>
<dbReference type="GO" id="GO:0047355">
    <property type="term" value="F:CDP-glycerol glycerophosphotransferase activity"/>
    <property type="evidence" value="ECO:0007669"/>
    <property type="project" value="InterPro"/>
</dbReference>
<organism evidence="7 8">
    <name type="scientific">Candidatus Galacturonatibacter soehngenii</name>
    <dbReference type="NCBI Taxonomy" id="2307010"/>
    <lineage>
        <taxon>Bacteria</taxon>
        <taxon>Bacillati</taxon>
        <taxon>Bacillota</taxon>
        <taxon>Clostridia</taxon>
        <taxon>Lachnospirales</taxon>
        <taxon>Lachnospiraceae</taxon>
        <taxon>Candidatus Galacturonatibacter</taxon>
    </lineage>
</organism>
<dbReference type="InterPro" id="IPR043148">
    <property type="entry name" value="TagF_C"/>
</dbReference>
<dbReference type="Proteomes" id="UP000461768">
    <property type="component" value="Unassembled WGS sequence"/>
</dbReference>
<dbReference type="Gene3D" id="3.40.50.11820">
    <property type="match status" value="1"/>
</dbReference>
<sequence length="406" mass="48513">MSKVGRTISEGQFLKTIFKKPLAYADRALANIYNYFKFWHKPINNHKIMMLTSRGSYNCHPRAIADEIIRQKLPYEIVWVVRTENIESKENFPKNVKIILRGSKEFYEEAATSKVWIDNSVTFSYLFAKKRKEQVLIQTWHGTFGLKKFDETVNNNKYWIKKAYQEGAQTDYCLTNCLFEEELFRSTFWKNAEMLPYGHPRNDILFKSDTIEVKQLVHDIRKRYRLNNEERVLLYAPTFREEQNSDLYELPYEDVIKALEERFGGKWVIMVRYHFMDRKLKSLDAGNPYVINATEYPDIQDLMLLADIGVTDYSSWIYDYFFTKKPGFLYVPDIEEYTKKDREFLFPIEITPFPIAKNQRELCDQIACFDEKKYDIDYQRFYQEMNCYEDGHAAERVVDKLKEIMG</sequence>
<evidence type="ECO:0000256" key="4">
    <source>
        <dbReference type="ARBA" id="ARBA00022679"/>
    </source>
</evidence>
<dbReference type="AlphaFoldDB" id="A0A7V7UG90"/>
<evidence type="ECO:0000256" key="2">
    <source>
        <dbReference type="ARBA" id="ARBA00010488"/>
    </source>
</evidence>
<accession>A0A7V7UG90</accession>
<dbReference type="SUPFAM" id="SSF53756">
    <property type="entry name" value="UDP-Glycosyltransferase/glycogen phosphorylase"/>
    <property type="match status" value="1"/>
</dbReference>
<dbReference type="InterPro" id="IPR043149">
    <property type="entry name" value="TagF_N"/>
</dbReference>
<dbReference type="GO" id="GO:0019350">
    <property type="term" value="P:teichoic acid biosynthetic process"/>
    <property type="evidence" value="ECO:0007669"/>
    <property type="project" value="UniProtKB-KW"/>
</dbReference>
<reference evidence="7 8" key="2">
    <citation type="submission" date="2020-02" db="EMBL/GenBank/DDBJ databases">
        <title>Candidatus Galacturonibacter soehngenii shows hetero-acetogenic catabolism of galacturonic acid but lacks a canonical carbon monoxide dehydrogenase/acetyl-CoA synthase complex.</title>
        <authorList>
            <person name="Diender M."/>
            <person name="Stouten G.R."/>
            <person name="Petersen J.F."/>
            <person name="Nielsen P.H."/>
            <person name="Dueholm M.S."/>
            <person name="Pronk J.T."/>
            <person name="Van Loosdrecht M.C.M."/>
        </authorList>
    </citation>
    <scope>NUCLEOTIDE SEQUENCE [LARGE SCALE GENOMIC DNA]</scope>
    <source>
        <strain evidence="7">GalUA</strain>
    </source>
</reference>
<dbReference type="EMBL" id="WAGX01000005">
    <property type="protein sequence ID" value="KAB1438251.1"/>
    <property type="molecule type" value="Genomic_DNA"/>
</dbReference>
<gene>
    <name evidence="7" type="ORF">F7O84_11920</name>
</gene>
<keyword evidence="5" id="KW-0777">Teichoic acid biosynthesis</keyword>
<dbReference type="RefSeq" id="WP_151145362.1">
    <property type="nucleotide sequence ID" value="NZ_WAGX01000005.1"/>
</dbReference>
<keyword evidence="4" id="KW-0808">Transferase</keyword>
<dbReference type="InterPro" id="IPR051612">
    <property type="entry name" value="Teichoic_Acid_Biosynth"/>
</dbReference>
<dbReference type="PANTHER" id="PTHR37316:SF3">
    <property type="entry name" value="TEICHOIC ACID GLYCEROL-PHOSPHATE TRANSFERASE"/>
    <property type="match status" value="1"/>
</dbReference>
<keyword evidence="6" id="KW-0472">Membrane</keyword>
<dbReference type="Pfam" id="PF04464">
    <property type="entry name" value="Glyphos_transf"/>
    <property type="match status" value="1"/>
</dbReference>
<keyword evidence="8" id="KW-1185">Reference proteome</keyword>
<evidence type="ECO:0000313" key="7">
    <source>
        <dbReference type="EMBL" id="KAB1438251.1"/>
    </source>
</evidence>
<reference evidence="7 8" key="1">
    <citation type="submission" date="2019-09" db="EMBL/GenBank/DDBJ databases">
        <authorList>
            <person name="Valk L.C."/>
        </authorList>
    </citation>
    <scope>NUCLEOTIDE SEQUENCE [LARGE SCALE GENOMIC DNA]</scope>
    <source>
        <strain evidence="7">GalUA</strain>
    </source>
</reference>
<name>A0A7V7UG90_9FIRM</name>
<comment type="caution">
    <text evidence="7">The sequence shown here is derived from an EMBL/GenBank/DDBJ whole genome shotgun (WGS) entry which is preliminary data.</text>
</comment>
<keyword evidence="3" id="KW-1003">Cell membrane</keyword>
<dbReference type="Gene3D" id="3.40.50.12580">
    <property type="match status" value="1"/>
</dbReference>
<dbReference type="InterPro" id="IPR007554">
    <property type="entry name" value="Glycerophosphate_synth"/>
</dbReference>
<proteinExistence type="inferred from homology"/>
<protein>
    <recommendedName>
        <fullName evidence="9">CDP-glycerol glycerophosphotransferase family protein</fullName>
    </recommendedName>
</protein>
<comment type="subcellular location">
    <subcellularLocation>
        <location evidence="1">Cell membrane</location>
        <topology evidence="1">Peripheral membrane protein</topology>
    </subcellularLocation>
</comment>
<comment type="similarity">
    <text evidence="2">Belongs to the CDP-glycerol glycerophosphotransferase family.</text>
</comment>
<evidence type="ECO:0000313" key="8">
    <source>
        <dbReference type="Proteomes" id="UP000461768"/>
    </source>
</evidence>
<evidence type="ECO:0000256" key="1">
    <source>
        <dbReference type="ARBA" id="ARBA00004202"/>
    </source>
</evidence>
<evidence type="ECO:0000256" key="3">
    <source>
        <dbReference type="ARBA" id="ARBA00022475"/>
    </source>
</evidence>
<dbReference type="PANTHER" id="PTHR37316">
    <property type="entry name" value="TEICHOIC ACID GLYCEROL-PHOSPHATE PRIMASE"/>
    <property type="match status" value="1"/>
</dbReference>
<evidence type="ECO:0000256" key="5">
    <source>
        <dbReference type="ARBA" id="ARBA00022944"/>
    </source>
</evidence>
<evidence type="ECO:0008006" key="9">
    <source>
        <dbReference type="Google" id="ProtNLM"/>
    </source>
</evidence>
<dbReference type="GO" id="GO:0005886">
    <property type="term" value="C:plasma membrane"/>
    <property type="evidence" value="ECO:0007669"/>
    <property type="project" value="UniProtKB-SubCell"/>
</dbReference>